<dbReference type="GO" id="GO:0005525">
    <property type="term" value="F:GTP binding"/>
    <property type="evidence" value="ECO:0007669"/>
    <property type="project" value="UniProtKB-KW"/>
</dbReference>
<dbReference type="PANTHER" id="PTHR42714:SF2">
    <property type="entry name" value="TRNA MODIFICATION GTPASE GTPBP3, MITOCHONDRIAL"/>
    <property type="match status" value="1"/>
</dbReference>
<dbReference type="GO" id="GO:0002098">
    <property type="term" value="P:tRNA wobble uridine modification"/>
    <property type="evidence" value="ECO:0007669"/>
    <property type="project" value="TreeGrafter"/>
</dbReference>
<dbReference type="GO" id="GO:0003924">
    <property type="term" value="F:GTPase activity"/>
    <property type="evidence" value="ECO:0007669"/>
    <property type="project" value="InterPro"/>
</dbReference>
<dbReference type="InterPro" id="IPR006073">
    <property type="entry name" value="GTP-bd"/>
</dbReference>
<dbReference type="PANTHER" id="PTHR42714">
    <property type="entry name" value="TRNA MODIFICATION GTPASE GTPBP3"/>
    <property type="match status" value="1"/>
</dbReference>
<dbReference type="EMBL" id="LZYO01000273">
    <property type="protein sequence ID" value="ODH20831.1"/>
    <property type="molecule type" value="Genomic_DNA"/>
</dbReference>
<dbReference type="InterPro" id="IPR018948">
    <property type="entry name" value="GTP-bd_TrmE_N"/>
</dbReference>
<dbReference type="Gene3D" id="1.20.120.430">
    <property type="entry name" value="tRNA modification GTPase MnmE domain 2"/>
    <property type="match status" value="1"/>
</dbReference>
<dbReference type="Gene3D" id="3.40.50.300">
    <property type="entry name" value="P-loop containing nucleotide triphosphate hydrolases"/>
    <property type="match status" value="1"/>
</dbReference>
<evidence type="ECO:0000259" key="6">
    <source>
        <dbReference type="Pfam" id="PF10396"/>
    </source>
</evidence>
<dbReference type="CDD" id="cd04164">
    <property type="entry name" value="trmE"/>
    <property type="match status" value="1"/>
</dbReference>
<keyword evidence="2" id="KW-0819">tRNA processing</keyword>
<dbReference type="GO" id="GO:0030488">
    <property type="term" value="P:tRNA methylation"/>
    <property type="evidence" value="ECO:0007669"/>
    <property type="project" value="TreeGrafter"/>
</dbReference>
<sequence length="648" mass="71503">MDEFVSGVAESACRLPSNRSTFPRRLQNPINRLKHHRGDTVRAVSLRMRRYLSKPLRWAFTLRPPWIRSCWLTTIGGEEICRPRAPDRRGPIRWQSTSPVVGELSSTIYALSTAPGRAAIAIIRVSGPGCVQIYKALCPKSPLPTPRVASLHTLYDPLLPPSINTILDRAMVLYFPAPKTVTGEDLLELHVHGGPAVVKAVLNAIPRCTKVDFTGSNFPLSIRYAEPGEFTRRAFLNDRLSLPQIEALGNTLSAETEQQRRLAVRGTSDALATRYERWHQQLLYARGEMEALIDFSEDQHFDESAEEFVLSVTDEIRNLVRQINLHVENASKGELLRNGIKVALLGAPNAGKSSLLNRIVGREAAIVSSEEGTTRDIVDVGVDIGGFFCKFGDMAGLRPDHSAQAGQMPPIGAVEKEGIRRAKARALESDVVIVVLSVEECDGGTEAKLVLEPEVVDAVRSCLTLGKNVIVAVNKADKCTTSMITAGTREEFFGRLAREIRSKFPHVAEDQIILISCREAENEQSETPDPGNIQILLGGLVRIFKKISTPAELKNEGDQFDQLYWQDSLGVTHRQSSNLQKCVQHLNDFLSQTEQTPENAENAEQIELNIDIVTAAEHLRFAADCLAKITGRGESGDVEDVLGVVFEK</sequence>
<evidence type="ECO:0000259" key="7">
    <source>
        <dbReference type="Pfam" id="PF12631"/>
    </source>
</evidence>
<accession>A0A1D2J9A8</accession>
<dbReference type="AlphaFoldDB" id="A0A1D2J9A8"/>
<dbReference type="Pfam" id="PF10396">
    <property type="entry name" value="TrmE_N"/>
    <property type="match status" value="1"/>
</dbReference>
<dbReference type="Proteomes" id="UP000242814">
    <property type="component" value="Unassembled WGS sequence"/>
</dbReference>
<comment type="caution">
    <text evidence="8">The sequence shown here is derived from an EMBL/GenBank/DDBJ whole genome shotgun (WGS) entry which is preliminary data.</text>
</comment>
<dbReference type="InterPro" id="IPR027417">
    <property type="entry name" value="P-loop_NTPase"/>
</dbReference>
<dbReference type="InterPro" id="IPR031168">
    <property type="entry name" value="G_TrmE"/>
</dbReference>
<dbReference type="VEuPathDB" id="FungiDB:PADG_06217"/>
<dbReference type="SUPFAM" id="SSF52540">
    <property type="entry name" value="P-loop containing nucleoside triphosphate hydrolases"/>
    <property type="match status" value="1"/>
</dbReference>
<organism evidence="8 9">
    <name type="scientific">Paracoccidioides brasiliensis</name>
    <dbReference type="NCBI Taxonomy" id="121759"/>
    <lineage>
        <taxon>Eukaryota</taxon>
        <taxon>Fungi</taxon>
        <taxon>Dikarya</taxon>
        <taxon>Ascomycota</taxon>
        <taxon>Pezizomycotina</taxon>
        <taxon>Eurotiomycetes</taxon>
        <taxon>Eurotiomycetidae</taxon>
        <taxon>Onygenales</taxon>
        <taxon>Ajellomycetaceae</taxon>
        <taxon>Paracoccidioides</taxon>
    </lineage>
</organism>
<dbReference type="InterPro" id="IPR025867">
    <property type="entry name" value="MnmE_helical"/>
</dbReference>
<dbReference type="SUPFAM" id="SSF103025">
    <property type="entry name" value="Folate-binding domain"/>
    <property type="match status" value="1"/>
</dbReference>
<dbReference type="InterPro" id="IPR027368">
    <property type="entry name" value="MnmE_dom2"/>
</dbReference>
<evidence type="ECO:0000313" key="8">
    <source>
        <dbReference type="EMBL" id="ODH20831.1"/>
    </source>
</evidence>
<dbReference type="CDD" id="cd14858">
    <property type="entry name" value="TrmE_N"/>
    <property type="match status" value="1"/>
</dbReference>
<dbReference type="GO" id="GO:0005739">
    <property type="term" value="C:mitochondrion"/>
    <property type="evidence" value="ECO:0007669"/>
    <property type="project" value="TreeGrafter"/>
</dbReference>
<feature type="domain" description="MnmE helical" evidence="7">
    <location>
        <begin position="242"/>
        <end position="648"/>
    </location>
</feature>
<gene>
    <name evidence="8" type="ORF">ACO22_05787</name>
</gene>
<dbReference type="Gene3D" id="3.30.1360.120">
    <property type="entry name" value="Probable tRNA modification gtpase trme, domain 1"/>
    <property type="match status" value="1"/>
</dbReference>
<dbReference type="InterPro" id="IPR027266">
    <property type="entry name" value="TrmE/GcvT-like"/>
</dbReference>
<protein>
    <submittedName>
        <fullName evidence="8">Uncharacterized protein</fullName>
    </submittedName>
</protein>
<proteinExistence type="inferred from homology"/>
<evidence type="ECO:0000256" key="1">
    <source>
        <dbReference type="ARBA" id="ARBA00011043"/>
    </source>
</evidence>
<evidence type="ECO:0000259" key="5">
    <source>
        <dbReference type="Pfam" id="PF01926"/>
    </source>
</evidence>
<dbReference type="NCBIfam" id="TIGR00231">
    <property type="entry name" value="small_GTP"/>
    <property type="match status" value="1"/>
</dbReference>
<evidence type="ECO:0000256" key="4">
    <source>
        <dbReference type="ARBA" id="ARBA00023134"/>
    </source>
</evidence>
<reference evidence="8 9" key="1">
    <citation type="submission" date="2016-06" db="EMBL/GenBank/DDBJ databases">
        <authorList>
            <person name="Kjaerup R.B."/>
            <person name="Dalgaard T.S."/>
            <person name="Juul-Madsen H.R."/>
        </authorList>
    </citation>
    <scope>NUCLEOTIDE SEQUENCE [LARGE SCALE GENOMIC DNA]</scope>
    <source>
        <strain evidence="8 9">Pb300</strain>
    </source>
</reference>
<name>A0A1D2J9A8_PARBR</name>
<keyword evidence="4" id="KW-0342">GTP-binding</keyword>
<evidence type="ECO:0000256" key="3">
    <source>
        <dbReference type="ARBA" id="ARBA00022741"/>
    </source>
</evidence>
<evidence type="ECO:0000313" key="9">
    <source>
        <dbReference type="Proteomes" id="UP000242814"/>
    </source>
</evidence>
<evidence type="ECO:0000256" key="2">
    <source>
        <dbReference type="ARBA" id="ARBA00022694"/>
    </source>
</evidence>
<dbReference type="HAMAP" id="MF_00379">
    <property type="entry name" value="GTPase_MnmE"/>
    <property type="match status" value="1"/>
</dbReference>
<dbReference type="InterPro" id="IPR005225">
    <property type="entry name" value="Small_GTP-bd"/>
</dbReference>
<comment type="similarity">
    <text evidence="1">Belongs to the TRAFAC class TrmE-Era-EngA-EngB-Septin-like GTPase superfamily. TrmE GTPase family.</text>
</comment>
<dbReference type="VEuPathDB" id="FungiDB:PABG_06938"/>
<feature type="domain" description="GTP-binding protein TrmE N-terminal" evidence="6">
    <location>
        <begin position="107"/>
        <end position="239"/>
    </location>
</feature>
<dbReference type="PRINTS" id="PR00326">
    <property type="entry name" value="GTP1OBG"/>
</dbReference>
<dbReference type="Pfam" id="PF01926">
    <property type="entry name" value="MMR_HSR1"/>
    <property type="match status" value="1"/>
</dbReference>
<dbReference type="InterPro" id="IPR004520">
    <property type="entry name" value="GTPase_MnmE"/>
</dbReference>
<dbReference type="Pfam" id="PF12631">
    <property type="entry name" value="MnmE_helical"/>
    <property type="match status" value="1"/>
</dbReference>
<dbReference type="FunFam" id="3.40.50.300:FF:001916">
    <property type="entry name" value="Mitochondrial GTPase (Mss1), putative"/>
    <property type="match status" value="1"/>
</dbReference>
<keyword evidence="3" id="KW-0547">Nucleotide-binding</keyword>
<feature type="domain" description="G" evidence="5">
    <location>
        <begin position="341"/>
        <end position="475"/>
    </location>
</feature>